<feature type="compositionally biased region" description="Low complexity" evidence="1">
    <location>
        <begin position="58"/>
        <end position="68"/>
    </location>
</feature>
<evidence type="ECO:0000256" key="1">
    <source>
        <dbReference type="SAM" id="MobiDB-lite"/>
    </source>
</evidence>
<keyword evidence="2" id="KW-0732">Signal</keyword>
<feature type="region of interest" description="Disordered" evidence="1">
    <location>
        <begin position="45"/>
        <end position="77"/>
    </location>
</feature>
<reference evidence="3" key="1">
    <citation type="submission" date="2021-01" db="EMBL/GenBank/DDBJ databases">
        <title>Whole genome shotgun sequence of Actinoplanes capillaceus NBRC 16408.</title>
        <authorList>
            <person name="Komaki H."/>
            <person name="Tamura T."/>
        </authorList>
    </citation>
    <scope>NUCLEOTIDE SEQUENCE [LARGE SCALE GENOMIC DNA]</scope>
    <source>
        <strain evidence="3">NBRC 16408</strain>
    </source>
</reference>
<sequence>MPQLLTRILTVALLLLCATAFDQASMGSATHEAATHISTQHADVEPLPAAGYPSDTNAPASARHAGAGHPHHGRHPCAESATVLQPTWTAAEPALALVGPCHPPVGVTDPRRDNTPGLADSRSLLLVTCVSRI</sequence>
<gene>
    <name evidence="3" type="ORF">Aca07nite_71250</name>
</gene>
<evidence type="ECO:0000256" key="2">
    <source>
        <dbReference type="SAM" id="SignalP"/>
    </source>
</evidence>
<proteinExistence type="predicted"/>
<name>A0ABQ3WUB8_9ACTN</name>
<feature type="signal peptide" evidence="2">
    <location>
        <begin position="1"/>
        <end position="24"/>
    </location>
</feature>
<organism evidence="3">
    <name type="scientific">Actinoplanes campanulatus</name>
    <dbReference type="NCBI Taxonomy" id="113559"/>
    <lineage>
        <taxon>Bacteria</taxon>
        <taxon>Bacillati</taxon>
        <taxon>Actinomycetota</taxon>
        <taxon>Actinomycetes</taxon>
        <taxon>Micromonosporales</taxon>
        <taxon>Micromonosporaceae</taxon>
        <taxon>Actinoplanes</taxon>
    </lineage>
</organism>
<evidence type="ECO:0008006" key="4">
    <source>
        <dbReference type="Google" id="ProtNLM"/>
    </source>
</evidence>
<accession>A0ABQ3WUB8</accession>
<feature type="chain" id="PRO_5045363518" description="Secreted protein" evidence="2">
    <location>
        <begin position="25"/>
        <end position="133"/>
    </location>
</feature>
<dbReference type="EMBL" id="BOMF01000136">
    <property type="protein sequence ID" value="GID49850.1"/>
    <property type="molecule type" value="Genomic_DNA"/>
</dbReference>
<protein>
    <recommendedName>
        <fullName evidence="4">Secreted protein</fullName>
    </recommendedName>
</protein>
<evidence type="ECO:0000313" key="3">
    <source>
        <dbReference type="EMBL" id="GID49850.1"/>
    </source>
</evidence>
<comment type="caution">
    <text evidence="3">The sequence shown here is derived from an EMBL/GenBank/DDBJ whole genome shotgun (WGS) entry which is preliminary data.</text>
</comment>